<reference evidence="2 3" key="1">
    <citation type="submission" date="2016-10" db="EMBL/GenBank/DDBJ databases">
        <authorList>
            <person name="de Groot N.N."/>
        </authorList>
    </citation>
    <scope>NUCLEOTIDE SEQUENCE [LARGE SCALE GENOMIC DNA]</scope>
    <source>
        <strain evidence="2 3">MON 2.2</strain>
    </source>
</reference>
<sequence length="186" mass="20606">MEKRAPRLCGECLLEDACPIQDWPPDPPPARRPEPEPLLRADPDPETTGGPRDVIGEGQPDAVWLTAESLGDEDPALLASLDLPAVFVFDEPLLARLRLSGKRLVFLTETLADLATRRPVELRRGRVPDELAGRAVAVTHAPVPGFRRHAAAVGPVRVHPWPWLWRPHAGSIGSYTAWRKRLPRRS</sequence>
<feature type="region of interest" description="Disordered" evidence="1">
    <location>
        <begin position="18"/>
        <end position="58"/>
    </location>
</feature>
<dbReference type="AlphaFoldDB" id="A0A1G6Z006"/>
<evidence type="ECO:0000313" key="3">
    <source>
        <dbReference type="Proteomes" id="UP000198546"/>
    </source>
</evidence>
<gene>
    <name evidence="2" type="ORF">SAMN04489747_2147</name>
</gene>
<feature type="compositionally biased region" description="Basic and acidic residues" evidence="1">
    <location>
        <begin position="29"/>
        <end position="43"/>
    </location>
</feature>
<dbReference type="RefSeq" id="WP_231946257.1">
    <property type="nucleotide sequence ID" value="NZ_LT629688.1"/>
</dbReference>
<dbReference type="EMBL" id="LT629688">
    <property type="protein sequence ID" value="SDD95930.1"/>
    <property type="molecule type" value="Genomic_DNA"/>
</dbReference>
<organism evidence="2 3">
    <name type="scientific">Auraticoccus monumenti</name>
    <dbReference type="NCBI Taxonomy" id="675864"/>
    <lineage>
        <taxon>Bacteria</taxon>
        <taxon>Bacillati</taxon>
        <taxon>Actinomycetota</taxon>
        <taxon>Actinomycetes</taxon>
        <taxon>Propionibacteriales</taxon>
        <taxon>Propionibacteriaceae</taxon>
        <taxon>Auraticoccus</taxon>
    </lineage>
</organism>
<evidence type="ECO:0000313" key="2">
    <source>
        <dbReference type="EMBL" id="SDD95930.1"/>
    </source>
</evidence>
<proteinExistence type="predicted"/>
<evidence type="ECO:0000256" key="1">
    <source>
        <dbReference type="SAM" id="MobiDB-lite"/>
    </source>
</evidence>
<protein>
    <submittedName>
        <fullName evidence="2">Deoxyribodipyrimidine photo-lyase</fullName>
    </submittedName>
</protein>
<accession>A0A1G6Z006</accession>
<dbReference type="STRING" id="675864.SAMN04489747_2147"/>
<dbReference type="SUPFAM" id="SSF52425">
    <property type="entry name" value="Cryptochrome/photolyase, N-terminal domain"/>
    <property type="match status" value="1"/>
</dbReference>
<keyword evidence="2" id="KW-0456">Lyase</keyword>
<dbReference type="InterPro" id="IPR036155">
    <property type="entry name" value="Crypto/Photolyase_N_sf"/>
</dbReference>
<name>A0A1G6Z006_9ACTN</name>
<keyword evidence="3" id="KW-1185">Reference proteome</keyword>
<dbReference type="Proteomes" id="UP000198546">
    <property type="component" value="Chromosome i"/>
</dbReference>
<dbReference type="GO" id="GO:0016829">
    <property type="term" value="F:lyase activity"/>
    <property type="evidence" value="ECO:0007669"/>
    <property type="project" value="UniProtKB-KW"/>
</dbReference>